<evidence type="ECO:0000256" key="1">
    <source>
        <dbReference type="SAM" id="SignalP"/>
    </source>
</evidence>
<evidence type="ECO:0000313" key="4">
    <source>
        <dbReference type="Proteomes" id="UP000215145"/>
    </source>
</evidence>
<sequence length="474" mass="51793">MNKKTGFRKWLPLGLAAGIAWTGLSLPGGAAANANEVSNTTVTTNAASYATPAGVEAHYQAVADRFAPVIYQNVRKKGVFRAGYLDNYNYKIYADYLTKVNYDGDWNGSNNWQNLDANKDQLGAYVYYDVKETETHYYIGYYTYYPMDDAGADGDRHENDMEGVLVVVRKGAENDGMGVPMLVVLEGHGKLYQYRVDGAGSAVQNSGDDIDGTIRMRGSHPEVFATSNGGTPDIGSFGHNIKKWDAPFNSDFTNAQNFGGIEYIVGTDAQIHNNDTIYNAYNNGGLPVGNYSKVTYKAIPISELWDKRLEIGTDKLFGVFGRINGDDGAGEHAANAPWNWGYRPEAGLATGLIFYDPARLIQYMLTNLGNYSLRYVKRDGSGNNLPGVYLYEHPNGEGRMQHIVSNVGDLRQGLVGDDSITSVKVIGANYQTVLCADLLFQGAFSSNIMTEGLTNLSYGPMDNKATSVMVNVLP</sequence>
<protein>
    <recommendedName>
        <fullName evidence="2">Beta/gamma crystallin 'Greek key' domain-containing protein</fullName>
    </recommendedName>
</protein>
<dbReference type="Gene3D" id="2.60.20.10">
    <property type="entry name" value="Crystallins"/>
    <property type="match status" value="1"/>
</dbReference>
<proteinExistence type="predicted"/>
<feature type="chain" id="PRO_5038335819" description="Beta/gamma crystallin 'Greek key' domain-containing protein" evidence="1">
    <location>
        <begin position="31"/>
        <end position="474"/>
    </location>
</feature>
<reference evidence="3 4" key="1">
    <citation type="submission" date="2017-07" db="EMBL/GenBank/DDBJ databases">
        <title>Paenibacillus herberti R33 genome sequencing and assembly.</title>
        <authorList>
            <person name="Su W."/>
        </authorList>
    </citation>
    <scope>NUCLEOTIDE SEQUENCE [LARGE SCALE GENOMIC DNA]</scope>
    <source>
        <strain evidence="3 4">R33</strain>
    </source>
</reference>
<feature type="signal peptide" evidence="1">
    <location>
        <begin position="1"/>
        <end position="30"/>
    </location>
</feature>
<dbReference type="AlphaFoldDB" id="A0A229P1V2"/>
<dbReference type="InterPro" id="IPR001064">
    <property type="entry name" value="Beta/gamma_crystallin"/>
</dbReference>
<dbReference type="PROSITE" id="PS50915">
    <property type="entry name" value="CRYSTALLIN_BETA_GAMMA"/>
    <property type="match status" value="1"/>
</dbReference>
<dbReference type="EMBL" id="NMUQ01000001">
    <property type="protein sequence ID" value="OXM16078.1"/>
    <property type="molecule type" value="Genomic_DNA"/>
</dbReference>
<comment type="caution">
    <text evidence="3">The sequence shown here is derived from an EMBL/GenBank/DDBJ whole genome shotgun (WGS) entry which is preliminary data.</text>
</comment>
<accession>A0A229P1V2</accession>
<keyword evidence="1" id="KW-0732">Signal</keyword>
<name>A0A229P1V2_9BACL</name>
<organism evidence="3 4">
    <name type="scientific">Paenibacillus herberti</name>
    <dbReference type="NCBI Taxonomy" id="1619309"/>
    <lineage>
        <taxon>Bacteria</taxon>
        <taxon>Bacillati</taxon>
        <taxon>Bacillota</taxon>
        <taxon>Bacilli</taxon>
        <taxon>Bacillales</taxon>
        <taxon>Paenibacillaceae</taxon>
        <taxon>Paenibacillus</taxon>
    </lineage>
</organism>
<dbReference type="Proteomes" id="UP000215145">
    <property type="component" value="Unassembled WGS sequence"/>
</dbReference>
<keyword evidence="4" id="KW-1185">Reference proteome</keyword>
<gene>
    <name evidence="3" type="ORF">CGZ75_05085</name>
</gene>
<evidence type="ECO:0000313" key="3">
    <source>
        <dbReference type="EMBL" id="OXM16078.1"/>
    </source>
</evidence>
<evidence type="ECO:0000259" key="2">
    <source>
        <dbReference type="PROSITE" id="PS50915"/>
    </source>
</evidence>
<feature type="domain" description="Beta/gamma crystallin 'Greek key'" evidence="2">
    <location>
        <begin position="386"/>
        <end position="427"/>
    </location>
</feature>